<reference evidence="8 9" key="1">
    <citation type="submission" date="2016-10" db="EMBL/GenBank/DDBJ databases">
        <authorList>
            <person name="de Groot N.N."/>
        </authorList>
    </citation>
    <scope>NUCLEOTIDE SEQUENCE [LARGE SCALE GENOMIC DNA]</scope>
    <source>
        <strain evidence="8 9">D31d</strain>
    </source>
</reference>
<dbReference type="Proteomes" id="UP000182257">
    <property type="component" value="Unassembled WGS sequence"/>
</dbReference>
<evidence type="ECO:0000256" key="4">
    <source>
        <dbReference type="ARBA" id="ARBA00022679"/>
    </source>
</evidence>
<dbReference type="RefSeq" id="WP_081352942.1">
    <property type="nucleotide sequence ID" value="NZ_FNRF01000003.1"/>
</dbReference>
<keyword evidence="3 8" id="KW-0489">Methyltransferase</keyword>
<protein>
    <recommendedName>
        <fullName evidence="2">site-specific DNA-methyltransferase (adenine-specific)</fullName>
        <ecNumber evidence="2">2.1.1.72</ecNumber>
    </recommendedName>
</protein>
<comment type="catalytic activity">
    <reaction evidence="6">
        <text>a 2'-deoxyadenosine in DNA + S-adenosyl-L-methionine = an N(6)-methyl-2'-deoxyadenosine in DNA + S-adenosyl-L-homocysteine + H(+)</text>
        <dbReference type="Rhea" id="RHEA:15197"/>
        <dbReference type="Rhea" id="RHEA-COMP:12418"/>
        <dbReference type="Rhea" id="RHEA-COMP:12419"/>
        <dbReference type="ChEBI" id="CHEBI:15378"/>
        <dbReference type="ChEBI" id="CHEBI:57856"/>
        <dbReference type="ChEBI" id="CHEBI:59789"/>
        <dbReference type="ChEBI" id="CHEBI:90615"/>
        <dbReference type="ChEBI" id="CHEBI:90616"/>
        <dbReference type="EC" id="2.1.1.72"/>
    </reaction>
</comment>
<dbReference type="GO" id="GO:0009007">
    <property type="term" value="F:site-specific DNA-methyltransferase (adenine-specific) activity"/>
    <property type="evidence" value="ECO:0007669"/>
    <property type="project" value="UniProtKB-EC"/>
</dbReference>
<dbReference type="GO" id="GO:0006304">
    <property type="term" value="P:DNA modification"/>
    <property type="evidence" value="ECO:0007669"/>
    <property type="project" value="InterPro"/>
</dbReference>
<sequence>MSVSDSIDREILSFFKKLEDKRTDYINKIIVSSYVESHQLKVGKRNFLYKYLIDKGDETLTSLLKTIRRSHNRFGLEELVEVFEFVISPADKEVNGAVYTPAFIREFIVRRVLAGYDKERWLDLLYADLSCGCGGFFYTLIKIIREEHADFSISDFLLRSILGVDIKEYSVERTKILLSLYALQEGEELRGDVFNIFCQNSLSNEFMETRVVLQNGGIDIVIGNPPYVASSKMSEENRQYVKNWSVSKTGKSDLYLPFFQLSLDSLKPGGTLGYITVNTFYRSLNGGAFRNYLSEKGLDFTIVDFGAEQLFRGCSTYTCICIIRNIPTDRIHYQETASGLLSFIHEDAFEDISYNTLDNKKGWILKDKKTSLNIGAIESTGTPLGKVVEIRNGFATLRNDVYLIRPIRKDRKFFYFEKKGSEFKVERAVCREAIKANLVRQESDIETLREYIIFPYRSVNGQQEVIDEEVFQRNYPFAYHYLEGNREELAKRDNGHKKYPKWYAYGRSQALNIQGKRLLLPHICDTPCFVFCDNENLLFYDGYSILAETPRQLEIIKRILSSDIFWYYITKTSKPYSGGFFSLEKRYIQHFGIPRLTEEQEHILLSLHNQDEVNEWLNEVYGIWRVD</sequence>
<dbReference type="OrthoDB" id="9814572at2"/>
<dbReference type="PANTHER" id="PTHR33841">
    <property type="entry name" value="DNA METHYLTRANSFERASE YEEA-RELATED"/>
    <property type="match status" value="1"/>
</dbReference>
<dbReference type="InterPro" id="IPR029063">
    <property type="entry name" value="SAM-dependent_MTases_sf"/>
</dbReference>
<organism evidence="8 9">
    <name type="scientific">Xylanibacter ruminicola</name>
    <name type="common">Prevotella ruminicola</name>
    <dbReference type="NCBI Taxonomy" id="839"/>
    <lineage>
        <taxon>Bacteria</taxon>
        <taxon>Pseudomonadati</taxon>
        <taxon>Bacteroidota</taxon>
        <taxon>Bacteroidia</taxon>
        <taxon>Bacteroidales</taxon>
        <taxon>Prevotellaceae</taxon>
        <taxon>Xylanibacter</taxon>
    </lineage>
</organism>
<dbReference type="SUPFAM" id="SSF53335">
    <property type="entry name" value="S-adenosyl-L-methionine-dependent methyltransferases"/>
    <property type="match status" value="1"/>
</dbReference>
<evidence type="ECO:0000256" key="6">
    <source>
        <dbReference type="ARBA" id="ARBA00047942"/>
    </source>
</evidence>
<evidence type="ECO:0000313" key="8">
    <source>
        <dbReference type="EMBL" id="SEA56622.1"/>
    </source>
</evidence>
<evidence type="ECO:0000256" key="3">
    <source>
        <dbReference type="ARBA" id="ARBA00022603"/>
    </source>
</evidence>
<gene>
    <name evidence="8" type="ORF">SAMN05216462_1824</name>
</gene>
<dbReference type="InterPro" id="IPR002052">
    <property type="entry name" value="DNA_methylase_N6_adenine_CS"/>
</dbReference>
<evidence type="ECO:0000256" key="2">
    <source>
        <dbReference type="ARBA" id="ARBA00011900"/>
    </source>
</evidence>
<dbReference type="GO" id="GO:0032259">
    <property type="term" value="P:methylation"/>
    <property type="evidence" value="ECO:0007669"/>
    <property type="project" value="UniProtKB-KW"/>
</dbReference>
<name>A0A1H4C958_XYLRU</name>
<dbReference type="InterPro" id="IPR050953">
    <property type="entry name" value="N4_N6_ade-DNA_methylase"/>
</dbReference>
<keyword evidence="5" id="KW-0949">S-adenosyl-L-methionine</keyword>
<evidence type="ECO:0000256" key="5">
    <source>
        <dbReference type="ARBA" id="ARBA00022691"/>
    </source>
</evidence>
<keyword evidence="4" id="KW-0808">Transferase</keyword>
<dbReference type="PANTHER" id="PTHR33841:SF5">
    <property type="entry name" value="DNA METHYLASE (MODIFICATION METHYLASE) (METHYLTRANSFERASE)-RELATED"/>
    <property type="match status" value="1"/>
</dbReference>
<dbReference type="GO" id="GO:0003676">
    <property type="term" value="F:nucleic acid binding"/>
    <property type="evidence" value="ECO:0007669"/>
    <property type="project" value="InterPro"/>
</dbReference>
<evidence type="ECO:0000313" key="9">
    <source>
        <dbReference type="Proteomes" id="UP000182257"/>
    </source>
</evidence>
<evidence type="ECO:0000259" key="7">
    <source>
        <dbReference type="Pfam" id="PF07669"/>
    </source>
</evidence>
<dbReference type="AlphaFoldDB" id="A0A1H4C958"/>
<dbReference type="PROSITE" id="PS00092">
    <property type="entry name" value="N6_MTASE"/>
    <property type="match status" value="1"/>
</dbReference>
<dbReference type="Pfam" id="PF07669">
    <property type="entry name" value="Eco57I"/>
    <property type="match status" value="1"/>
</dbReference>
<accession>A0A1H4C958</accession>
<dbReference type="EC" id="2.1.1.72" evidence="2"/>
<proteinExistence type="inferred from homology"/>
<comment type="similarity">
    <text evidence="1">Belongs to the N(4)/N(6)-methyltransferase family.</text>
</comment>
<dbReference type="PRINTS" id="PR00507">
    <property type="entry name" value="N12N6MTFRASE"/>
</dbReference>
<dbReference type="EMBL" id="FNRF01000003">
    <property type="protein sequence ID" value="SEA56622.1"/>
    <property type="molecule type" value="Genomic_DNA"/>
</dbReference>
<dbReference type="InterPro" id="IPR011639">
    <property type="entry name" value="MethylTrfase_TaqI-like_dom"/>
</dbReference>
<feature type="domain" description="Type II methyltransferase M.TaqI-like" evidence="7">
    <location>
        <begin position="160"/>
        <end position="311"/>
    </location>
</feature>
<evidence type="ECO:0000256" key="1">
    <source>
        <dbReference type="ARBA" id="ARBA00006594"/>
    </source>
</evidence>
<dbReference type="Gene3D" id="3.40.50.150">
    <property type="entry name" value="Vaccinia Virus protein VP39"/>
    <property type="match status" value="1"/>
</dbReference>